<gene>
    <name evidence="1" type="ORF">Aau02nite_45040</name>
</gene>
<dbReference type="Proteomes" id="UP000681340">
    <property type="component" value="Unassembled WGS sequence"/>
</dbReference>
<dbReference type="EMBL" id="BOQL01000036">
    <property type="protein sequence ID" value="GIM71250.1"/>
    <property type="molecule type" value="Genomic_DNA"/>
</dbReference>
<dbReference type="AlphaFoldDB" id="A0A919SEL7"/>
<protein>
    <recommendedName>
        <fullName evidence="3">Effector-binding domain-containing protein</fullName>
    </recommendedName>
</protein>
<reference evidence="1" key="1">
    <citation type="submission" date="2021-03" db="EMBL/GenBank/DDBJ databases">
        <title>Whole genome shotgun sequence of Actinoplanes auranticolor NBRC 12245.</title>
        <authorList>
            <person name="Komaki H."/>
            <person name="Tamura T."/>
        </authorList>
    </citation>
    <scope>NUCLEOTIDE SEQUENCE</scope>
    <source>
        <strain evidence="1">NBRC 12245</strain>
    </source>
</reference>
<proteinExistence type="predicted"/>
<name>A0A919SEL7_9ACTN</name>
<dbReference type="Gene3D" id="3.20.80.10">
    <property type="entry name" value="Regulatory factor, effector binding domain"/>
    <property type="match status" value="1"/>
</dbReference>
<evidence type="ECO:0008006" key="3">
    <source>
        <dbReference type="Google" id="ProtNLM"/>
    </source>
</evidence>
<accession>A0A919SEL7</accession>
<evidence type="ECO:0000313" key="1">
    <source>
        <dbReference type="EMBL" id="GIM71250.1"/>
    </source>
</evidence>
<dbReference type="InterPro" id="IPR011256">
    <property type="entry name" value="Reg_factor_effector_dom_sf"/>
</dbReference>
<keyword evidence="2" id="KW-1185">Reference proteome</keyword>
<organism evidence="1 2">
    <name type="scientific">Actinoplanes auranticolor</name>
    <dbReference type="NCBI Taxonomy" id="47988"/>
    <lineage>
        <taxon>Bacteria</taxon>
        <taxon>Bacillati</taxon>
        <taxon>Actinomycetota</taxon>
        <taxon>Actinomycetes</taxon>
        <taxon>Micromonosporales</taxon>
        <taxon>Micromonosporaceae</taxon>
        <taxon>Actinoplanes</taxon>
    </lineage>
</organism>
<dbReference type="RefSeq" id="WP_212990502.1">
    <property type="nucleotide sequence ID" value="NZ_BAABEA010000052.1"/>
</dbReference>
<evidence type="ECO:0000313" key="2">
    <source>
        <dbReference type="Proteomes" id="UP000681340"/>
    </source>
</evidence>
<sequence length="166" mass="17650">MDIRTRDVPEQHLVSEQRSVDQAALEAWLPGAMARVAAAATDAGGVLGIAAWPYLERPATEDPVFVVVYEGNPNEGETPVEVCAPIADATAATRTILAHREAYVRVTKEQVLTGALGGVYEAIEKWIGEQGLVVAAAPQETYWTDFSAAGAQDPVFDVSFPVAARG</sequence>
<comment type="caution">
    <text evidence="1">The sequence shown here is derived from an EMBL/GenBank/DDBJ whole genome shotgun (WGS) entry which is preliminary data.</text>
</comment>